<dbReference type="EMBL" id="JAAIWN010000050">
    <property type="protein sequence ID" value="NEY82868.1"/>
    <property type="molecule type" value="Genomic_DNA"/>
</dbReference>
<dbReference type="EMBL" id="JACEIO010000048">
    <property type="protein sequence ID" value="MBA4538505.1"/>
    <property type="molecule type" value="Genomic_DNA"/>
</dbReference>
<evidence type="ECO:0000313" key="2">
    <source>
        <dbReference type="EMBL" id="NEY82868.1"/>
    </source>
</evidence>
<proteinExistence type="predicted"/>
<dbReference type="AlphaFoldDB" id="A0A6B3W042"/>
<comment type="caution">
    <text evidence="2">The sequence shown here is derived from an EMBL/GenBank/DDBJ whole genome shotgun (WGS) entry which is preliminary data.</text>
</comment>
<sequence length="161" mass="18697">MKEDNISNYEVDRLVNFEDYAERMSDGELINIVEKMENYDEVGTALSELSIREHKCASKLCNNIIENRLGDKYLQATAMSLLFSSDKDKALELTKKYLDIFPSVVLGEIMDGLSMESNRKFGKLIEKETLKLINEKYHGLDNEEKKGIETNYEWFTKSYKI</sequence>
<gene>
    <name evidence="2" type="ORF">G4D64_15500</name>
    <name evidence="1" type="ORF">H1Z61_15545</name>
</gene>
<dbReference type="Proteomes" id="UP000472971">
    <property type="component" value="Unassembled WGS sequence"/>
</dbReference>
<evidence type="ECO:0008006" key="5">
    <source>
        <dbReference type="Google" id="ProtNLM"/>
    </source>
</evidence>
<dbReference type="Proteomes" id="UP000570010">
    <property type="component" value="Unassembled WGS sequence"/>
</dbReference>
<protein>
    <recommendedName>
        <fullName evidence="5">HEAT repeat domain-containing protein</fullName>
    </recommendedName>
</protein>
<keyword evidence="3" id="KW-1185">Reference proteome</keyword>
<reference evidence="2 3" key="1">
    <citation type="submission" date="2020-02" db="EMBL/GenBank/DDBJ databases">
        <title>Bacillus aquiflavi sp. nov., isolated from yellow water of strong flavor Chinese baijiu in Yibin region of China.</title>
        <authorList>
            <person name="Xie J."/>
        </authorList>
    </citation>
    <scope>NUCLEOTIDE SEQUENCE [LARGE SCALE GENOMIC DNA]</scope>
    <source>
        <strain evidence="2 3">3H-10</strain>
    </source>
</reference>
<accession>A0A6B3W042</accession>
<evidence type="ECO:0000313" key="1">
    <source>
        <dbReference type="EMBL" id="MBA4538505.1"/>
    </source>
</evidence>
<dbReference type="RefSeq" id="WP_163243265.1">
    <property type="nucleotide sequence ID" value="NZ_CP082780.1"/>
</dbReference>
<reference evidence="1 4" key="2">
    <citation type="submission" date="2020-07" db="EMBL/GenBank/DDBJ databases">
        <authorList>
            <person name="Feng H."/>
        </authorList>
    </citation>
    <scope>NUCLEOTIDE SEQUENCE [LARGE SCALE GENOMIC DNA]</scope>
    <source>
        <strain evidence="4">s-12</strain>
        <strain evidence="1">S-12</strain>
    </source>
</reference>
<name>A0A6B3W042_9BACI</name>
<evidence type="ECO:0000313" key="4">
    <source>
        <dbReference type="Proteomes" id="UP000570010"/>
    </source>
</evidence>
<evidence type="ECO:0000313" key="3">
    <source>
        <dbReference type="Proteomes" id="UP000472971"/>
    </source>
</evidence>
<organism evidence="2 3">
    <name type="scientific">Bacillus aquiflavi</name>
    <dbReference type="NCBI Taxonomy" id="2672567"/>
    <lineage>
        <taxon>Bacteria</taxon>
        <taxon>Bacillati</taxon>
        <taxon>Bacillota</taxon>
        <taxon>Bacilli</taxon>
        <taxon>Bacillales</taxon>
        <taxon>Bacillaceae</taxon>
        <taxon>Bacillus</taxon>
    </lineage>
</organism>